<evidence type="ECO:0000256" key="2">
    <source>
        <dbReference type="ARBA" id="ARBA00010617"/>
    </source>
</evidence>
<feature type="binding site" description="axial binding residue" evidence="8">
    <location>
        <position position="446"/>
    </location>
    <ligand>
        <name>heme</name>
        <dbReference type="ChEBI" id="CHEBI:30413"/>
    </ligand>
    <ligandPart>
        <name>Fe</name>
        <dbReference type="ChEBI" id="CHEBI:18248"/>
    </ligandPart>
</feature>
<dbReference type="CDD" id="cd11058">
    <property type="entry name" value="CYP60B-like"/>
    <property type="match status" value="1"/>
</dbReference>
<evidence type="ECO:0000256" key="9">
    <source>
        <dbReference type="RuleBase" id="RU000461"/>
    </source>
</evidence>
<dbReference type="GO" id="GO:0009403">
    <property type="term" value="P:toxin biosynthetic process"/>
    <property type="evidence" value="ECO:0007669"/>
    <property type="project" value="UniProtKB-ARBA"/>
</dbReference>
<evidence type="ECO:0000313" key="12">
    <source>
        <dbReference type="Proteomes" id="UP000223968"/>
    </source>
</evidence>
<reference evidence="11 12" key="1">
    <citation type="submission" date="2017-10" db="EMBL/GenBank/DDBJ databases">
        <title>Comparative genomics in systemic dimorphic fungi from Ajellomycetaceae.</title>
        <authorList>
            <person name="Munoz J.F."/>
            <person name="Mcewen J.G."/>
            <person name="Clay O.K."/>
            <person name="Cuomo C.A."/>
        </authorList>
    </citation>
    <scope>NUCLEOTIDE SEQUENCE [LARGE SCALE GENOMIC DNA]</scope>
    <source>
        <strain evidence="11 12">UAMH5409</strain>
    </source>
</reference>
<dbReference type="PANTHER" id="PTHR24305:SF29">
    <property type="entry name" value="BENZOATE-PARA-HYDROXYLASE"/>
    <property type="match status" value="1"/>
</dbReference>
<evidence type="ECO:0000256" key="3">
    <source>
        <dbReference type="ARBA" id="ARBA00022617"/>
    </source>
</evidence>
<evidence type="ECO:0000256" key="6">
    <source>
        <dbReference type="ARBA" id="ARBA00023004"/>
    </source>
</evidence>
<keyword evidence="10" id="KW-0472">Membrane</keyword>
<dbReference type="InterPro" id="IPR017972">
    <property type="entry name" value="Cyt_P450_CS"/>
</dbReference>
<dbReference type="InterPro" id="IPR050121">
    <property type="entry name" value="Cytochrome_P450_monoxygenase"/>
</dbReference>
<accession>A0A2B7XWT8</accession>
<comment type="similarity">
    <text evidence="2 9">Belongs to the cytochrome P450 family.</text>
</comment>
<dbReference type="GO" id="GO:0016705">
    <property type="term" value="F:oxidoreductase activity, acting on paired donors, with incorporation or reduction of molecular oxygen"/>
    <property type="evidence" value="ECO:0007669"/>
    <property type="project" value="InterPro"/>
</dbReference>
<keyword evidence="6 8" id="KW-0408">Iron</keyword>
<dbReference type="SUPFAM" id="SSF48264">
    <property type="entry name" value="Cytochrome P450"/>
    <property type="match status" value="1"/>
</dbReference>
<keyword evidence="7 9" id="KW-0503">Monooxygenase</keyword>
<feature type="transmembrane region" description="Helical" evidence="10">
    <location>
        <begin position="20"/>
        <end position="42"/>
    </location>
</feature>
<dbReference type="Pfam" id="PF00067">
    <property type="entry name" value="p450"/>
    <property type="match status" value="1"/>
</dbReference>
<keyword evidence="4 8" id="KW-0479">Metal-binding</keyword>
<keyword evidence="10" id="KW-1133">Transmembrane helix</keyword>
<dbReference type="EMBL" id="PDNB01000045">
    <property type="protein sequence ID" value="PGH13470.1"/>
    <property type="molecule type" value="Genomic_DNA"/>
</dbReference>
<dbReference type="GO" id="GO:0004497">
    <property type="term" value="F:monooxygenase activity"/>
    <property type="evidence" value="ECO:0007669"/>
    <property type="project" value="UniProtKB-KW"/>
</dbReference>
<comment type="caution">
    <text evidence="11">The sequence shown here is derived from an EMBL/GenBank/DDBJ whole genome shotgun (WGS) entry which is preliminary data.</text>
</comment>
<evidence type="ECO:0000256" key="10">
    <source>
        <dbReference type="SAM" id="Phobius"/>
    </source>
</evidence>
<dbReference type="PRINTS" id="PR00463">
    <property type="entry name" value="EP450I"/>
</dbReference>
<evidence type="ECO:0000256" key="1">
    <source>
        <dbReference type="ARBA" id="ARBA00001971"/>
    </source>
</evidence>
<evidence type="ECO:0000256" key="8">
    <source>
        <dbReference type="PIRSR" id="PIRSR602401-1"/>
    </source>
</evidence>
<comment type="cofactor">
    <cofactor evidence="1 8">
        <name>heme</name>
        <dbReference type="ChEBI" id="CHEBI:30413"/>
    </cofactor>
</comment>
<sequence>MDFESIDLPAIRNRGLSWTVIVSILFGLLTVYTVGWVVYNLYFHPLRKFPGPFEACATRIWYCRKLLSGNVSFEIGKVHEKYGDVVRIGPDELSFNDPAAWNDIYGYRTGKGECVKDPTFYNVTSSGKLSIIGADTKRHGELRRMMAHGYSDRALRDQLPVIKSYGDLFFSKLRELSKSGEPVDMVKWFNFLTFDVIGDLAFGESFNCLQNSRYHAWISVVFDNIKLSAYLRCTLYYPKIIRPLLKLLIPSHLTSHRSEHMKMTRDKALHRLDMKTDRIDLMSRLAAPGSGVSEGEFISNCGTVIVAGSDTTANLLAGVTHFLSQNKRCYDKLAQEIRLTFKSEDDITLEAVNSLQYLSACLSEALRRYPPTPAHLPRRTDMDDHLAGRSVPKNTTVSITHVVMYHSEKYFRRPYEFIPERWLDDPEFASDKKDAFQPFSFGPRACIGRNLAYIEMRLTIARLFWNFDFDCVPGHENWNMQNIYLGWQKVPLPIKLRARGVK</sequence>
<proteinExistence type="inferred from homology"/>
<name>A0A2B7XWT8_9EURO</name>
<dbReference type="AlphaFoldDB" id="A0A2B7XWT8"/>
<evidence type="ECO:0000313" key="11">
    <source>
        <dbReference type="EMBL" id="PGH13470.1"/>
    </source>
</evidence>
<dbReference type="FunFam" id="1.10.630.10:FF:000047">
    <property type="entry name" value="Cytochrome P450 monooxygenase"/>
    <property type="match status" value="1"/>
</dbReference>
<keyword evidence="12" id="KW-1185">Reference proteome</keyword>
<dbReference type="Proteomes" id="UP000223968">
    <property type="component" value="Unassembled WGS sequence"/>
</dbReference>
<evidence type="ECO:0000256" key="4">
    <source>
        <dbReference type="ARBA" id="ARBA00022723"/>
    </source>
</evidence>
<dbReference type="GO" id="GO:0005506">
    <property type="term" value="F:iron ion binding"/>
    <property type="evidence" value="ECO:0007669"/>
    <property type="project" value="InterPro"/>
</dbReference>
<keyword evidence="5 9" id="KW-0560">Oxidoreductase</keyword>
<dbReference type="OrthoDB" id="1470350at2759"/>
<keyword evidence="10" id="KW-0812">Transmembrane</keyword>
<dbReference type="PROSITE" id="PS00086">
    <property type="entry name" value="CYTOCHROME_P450"/>
    <property type="match status" value="1"/>
</dbReference>
<dbReference type="InterPro" id="IPR002401">
    <property type="entry name" value="Cyt_P450_E_grp-I"/>
</dbReference>
<evidence type="ECO:0000256" key="5">
    <source>
        <dbReference type="ARBA" id="ARBA00023002"/>
    </source>
</evidence>
<dbReference type="STRING" id="1447875.A0A2B7XWT8"/>
<protein>
    <recommendedName>
        <fullName evidence="13">Cytochrome P450 monooxygenase</fullName>
    </recommendedName>
</protein>
<dbReference type="Gene3D" id="1.10.630.10">
    <property type="entry name" value="Cytochrome P450"/>
    <property type="match status" value="1"/>
</dbReference>
<dbReference type="PRINTS" id="PR00385">
    <property type="entry name" value="P450"/>
</dbReference>
<dbReference type="InterPro" id="IPR001128">
    <property type="entry name" value="Cyt_P450"/>
</dbReference>
<dbReference type="InterPro" id="IPR036396">
    <property type="entry name" value="Cyt_P450_sf"/>
</dbReference>
<gene>
    <name evidence="11" type="ORF">AJ79_03600</name>
</gene>
<evidence type="ECO:0008006" key="13">
    <source>
        <dbReference type="Google" id="ProtNLM"/>
    </source>
</evidence>
<keyword evidence="3 8" id="KW-0349">Heme</keyword>
<dbReference type="PANTHER" id="PTHR24305">
    <property type="entry name" value="CYTOCHROME P450"/>
    <property type="match status" value="1"/>
</dbReference>
<evidence type="ECO:0000256" key="7">
    <source>
        <dbReference type="ARBA" id="ARBA00023033"/>
    </source>
</evidence>
<organism evidence="11 12">
    <name type="scientific">Helicocarpus griseus UAMH5409</name>
    <dbReference type="NCBI Taxonomy" id="1447875"/>
    <lineage>
        <taxon>Eukaryota</taxon>
        <taxon>Fungi</taxon>
        <taxon>Dikarya</taxon>
        <taxon>Ascomycota</taxon>
        <taxon>Pezizomycotina</taxon>
        <taxon>Eurotiomycetes</taxon>
        <taxon>Eurotiomycetidae</taxon>
        <taxon>Onygenales</taxon>
        <taxon>Ajellomycetaceae</taxon>
        <taxon>Helicocarpus</taxon>
    </lineage>
</organism>
<dbReference type="GO" id="GO:0020037">
    <property type="term" value="F:heme binding"/>
    <property type="evidence" value="ECO:0007669"/>
    <property type="project" value="InterPro"/>
</dbReference>